<comment type="caution">
    <text evidence="7">The sequence shown here is derived from an EMBL/GenBank/DDBJ whole genome shotgun (WGS) entry which is preliminary data.</text>
</comment>
<dbReference type="GO" id="GO:0008792">
    <property type="term" value="F:arginine decarboxylase activity"/>
    <property type="evidence" value="ECO:0007669"/>
    <property type="project" value="TreeGrafter"/>
</dbReference>
<dbReference type="GO" id="GO:0005829">
    <property type="term" value="C:cytosol"/>
    <property type="evidence" value="ECO:0007669"/>
    <property type="project" value="TreeGrafter"/>
</dbReference>
<dbReference type="SUPFAM" id="SSF53383">
    <property type="entry name" value="PLP-dependent transferases"/>
    <property type="match status" value="1"/>
</dbReference>
<evidence type="ECO:0000256" key="1">
    <source>
        <dbReference type="ARBA" id="ARBA00010671"/>
    </source>
</evidence>
<dbReference type="InterPro" id="IPR005308">
    <property type="entry name" value="OKR_de-COase_N"/>
</dbReference>
<feature type="modified residue" description="N6-(pyridoxal phosphate)lysine" evidence="5">
    <location>
        <position position="400"/>
    </location>
</feature>
<evidence type="ECO:0000256" key="3">
    <source>
        <dbReference type="ARBA" id="ARBA00022898"/>
    </source>
</evidence>
<dbReference type="AlphaFoldDB" id="A0A847RQW5"/>
<dbReference type="Gene3D" id="3.90.100.10">
    <property type="entry name" value="Orn/Lys/Arg decarboxylase, C-terminal domain"/>
    <property type="match status" value="1"/>
</dbReference>
<dbReference type="InterPro" id="IPR015422">
    <property type="entry name" value="PyrdxlP-dep_Trfase_small"/>
</dbReference>
<protein>
    <submittedName>
        <fullName evidence="7">Arginine/lysine/ornithine decarboxylase</fullName>
    </submittedName>
</protein>
<reference evidence="7 8" key="1">
    <citation type="submission" date="2020-04" db="EMBL/GenBank/DDBJ databases">
        <title>Draft genome of Leeia sp. IMCC25680.</title>
        <authorList>
            <person name="Song J."/>
            <person name="Cho J.-C."/>
        </authorList>
    </citation>
    <scope>NUCLEOTIDE SEQUENCE [LARGE SCALE GENOMIC DNA]</scope>
    <source>
        <strain evidence="7 8">IMCC25680</strain>
    </source>
</reference>
<proteinExistence type="inferred from homology"/>
<dbReference type="Pfam" id="PF03711">
    <property type="entry name" value="OKR_DC_1_C"/>
    <property type="match status" value="1"/>
</dbReference>
<keyword evidence="4" id="KW-0456">Lyase</keyword>
<evidence type="ECO:0000256" key="4">
    <source>
        <dbReference type="ARBA" id="ARBA00023239"/>
    </source>
</evidence>
<dbReference type="SUPFAM" id="SSF55904">
    <property type="entry name" value="Ornithine decarboxylase C-terminal domain"/>
    <property type="match status" value="1"/>
</dbReference>
<dbReference type="Gene3D" id="3.40.640.10">
    <property type="entry name" value="Type I PLP-dependent aspartate aminotransferase-like (Major domain)"/>
    <property type="match status" value="1"/>
</dbReference>
<evidence type="ECO:0000313" key="7">
    <source>
        <dbReference type="EMBL" id="NLR73630.1"/>
    </source>
</evidence>
<dbReference type="InterPro" id="IPR011193">
    <property type="entry name" value="Orn/lys/arg_de-COase"/>
</dbReference>
<keyword evidence="3 5" id="KW-0663">Pyridoxal phosphate</keyword>
<accession>A0A847RQW5</accession>
<feature type="domain" description="Orn/Lys/Arg decarboxylases family 1 pyridoxal-P attachment site" evidence="6">
    <location>
        <begin position="395"/>
        <end position="409"/>
    </location>
</feature>
<dbReference type="GO" id="GO:0006527">
    <property type="term" value="P:L-arginine catabolic process"/>
    <property type="evidence" value="ECO:0007669"/>
    <property type="project" value="TreeGrafter"/>
</dbReference>
<sequence length="754" mass="85573">MKFRFPVVIIDEDFRSENTSGIGIRALAQALEEEGMEVLGATSYGDLSSFAQQQSRASAFILSIDDEEMAAETGAEAEAVVALRKFVEEIRFRNADIPIFLYGETRTSRHIPNDILRELHGFIHMFEDTPEFVARYIIREARKYLDGLMPPFFRALTHYAQDGSYSWHCPGHSGGVAFLKSPIGQMFHQFFGENMLRTDVCNSVDELGQLLDHTGPVAASERNAARIFNADHLFFVTNGTSTSNKMVWHATVAPGDIVVVDRNCHKSILHSIIMCGAIPVFLTPTRNHYGIIGPIPLSEFHPDSIRQKIEANPFAREALAKNPDKKPRILTLTQSTYDGVLYNVEKIKETLGDFIDTLHFDEAWLPHATFHDFYREMHAIGRDRPRSQKTLVYATQSTHKMLAGLSQASQILVQDSEERQLDRHRFNEAYLMHTSTSPQYAIIASCDIAAAMMEAPGGTALVEESLTEALDFRRAMRKVDAELGEDWWFQVWGPDHLSEDGPAEREDWLLRSGDRWHGFGDLEEGFNLLDPIKATIITPGLNVDGEFAEQGIPAAIVTKYLAEHGVIVEKTGLYSFFIMFTIGITKGRWNTLVTELQQFKDDYDRNQPLWRVMPEFVAARPQYERVGLRDLCEQIHGIYRDNDVARLTTEMYLSNMEPALKPSKAYSKMAHREIERVAIDELENRITAVLLTPYPPGIPLLIPGERFNRTIVQYLQFARDFNERFPGFEADIHGLVVEENAGRKHYFVDCVQNS</sequence>
<name>A0A847RQW5_9NEIS</name>
<dbReference type="RefSeq" id="WP_168875297.1">
    <property type="nucleotide sequence ID" value="NZ_JABAIM010000001.1"/>
</dbReference>
<dbReference type="Pfam" id="PF03709">
    <property type="entry name" value="OKR_DC_1_N"/>
    <property type="match status" value="1"/>
</dbReference>
<dbReference type="FunFam" id="3.40.640.10:FF:000008">
    <property type="entry name" value="Lysine decarboxylase, inducible"/>
    <property type="match status" value="1"/>
</dbReference>
<evidence type="ECO:0000313" key="8">
    <source>
        <dbReference type="Proteomes" id="UP000587991"/>
    </source>
</evidence>
<evidence type="ECO:0000259" key="6">
    <source>
        <dbReference type="PROSITE" id="PS00703"/>
    </source>
</evidence>
<gene>
    <name evidence="7" type="ORF">HF682_00450</name>
</gene>
<dbReference type="Gene3D" id="3.90.1150.10">
    <property type="entry name" value="Aspartate Aminotransferase, domain 1"/>
    <property type="match status" value="1"/>
</dbReference>
<dbReference type="PANTHER" id="PTHR45229:SF3">
    <property type="entry name" value="BIODEGRADATIVE ARGININE DECARBOXYLASE"/>
    <property type="match status" value="1"/>
</dbReference>
<dbReference type="InterPro" id="IPR015421">
    <property type="entry name" value="PyrdxlP-dep_Trfase_major"/>
</dbReference>
<evidence type="ECO:0000256" key="5">
    <source>
        <dbReference type="PIRSR" id="PIRSR009393-1"/>
    </source>
</evidence>
<comment type="similarity">
    <text evidence="1">Belongs to the Orn/Lys/Arg decarboxylase class-I family.</text>
</comment>
<dbReference type="Pfam" id="PF01276">
    <property type="entry name" value="OKR_DC_1"/>
    <property type="match status" value="1"/>
</dbReference>
<dbReference type="Gene3D" id="3.40.50.2300">
    <property type="match status" value="1"/>
</dbReference>
<keyword evidence="8" id="KW-1185">Reference proteome</keyword>
<dbReference type="PANTHER" id="PTHR45229">
    <property type="entry name" value="CONSTITUTIVE ORNITHINE DECARBOXYLASE"/>
    <property type="match status" value="1"/>
</dbReference>
<evidence type="ECO:0000256" key="2">
    <source>
        <dbReference type="ARBA" id="ARBA00022793"/>
    </source>
</evidence>
<dbReference type="InterPro" id="IPR036633">
    <property type="entry name" value="Prn/Lys/Arg_de-COase_C_sf"/>
</dbReference>
<dbReference type="Proteomes" id="UP000587991">
    <property type="component" value="Unassembled WGS sequence"/>
</dbReference>
<dbReference type="EMBL" id="JABAIM010000001">
    <property type="protein sequence ID" value="NLR73630.1"/>
    <property type="molecule type" value="Genomic_DNA"/>
</dbReference>
<keyword evidence="2" id="KW-0210">Decarboxylase</keyword>
<dbReference type="PIRSF" id="PIRSF009393">
    <property type="entry name" value="Orn_decarb"/>
    <property type="match status" value="1"/>
</dbReference>
<organism evidence="7 8">
    <name type="scientific">Leeia aquatica</name>
    <dbReference type="NCBI Taxonomy" id="2725557"/>
    <lineage>
        <taxon>Bacteria</taxon>
        <taxon>Pseudomonadati</taxon>
        <taxon>Pseudomonadota</taxon>
        <taxon>Betaproteobacteria</taxon>
        <taxon>Neisseriales</taxon>
        <taxon>Leeiaceae</taxon>
        <taxon>Leeia</taxon>
    </lineage>
</organism>
<dbReference type="InterPro" id="IPR015424">
    <property type="entry name" value="PyrdxlP-dep_Trfase"/>
</dbReference>
<dbReference type="GO" id="GO:0030170">
    <property type="term" value="F:pyridoxal phosphate binding"/>
    <property type="evidence" value="ECO:0007669"/>
    <property type="project" value="TreeGrafter"/>
</dbReference>
<dbReference type="InterPro" id="IPR008286">
    <property type="entry name" value="Prn/Lys/Arg_de-COase_C"/>
</dbReference>
<dbReference type="InterPro" id="IPR000310">
    <property type="entry name" value="Orn/Lys/Arg_deCO2ase_major_dom"/>
</dbReference>
<dbReference type="PROSITE" id="PS00703">
    <property type="entry name" value="OKR_DC_1"/>
    <property type="match status" value="1"/>
</dbReference>